<dbReference type="Proteomes" id="UP000005222">
    <property type="component" value="Chromosome A"/>
</dbReference>
<dbReference type="InParanoid" id="G8YSU1"/>
<dbReference type="Proteomes" id="UP000005222">
    <property type="component" value="Chromosome B"/>
</dbReference>
<dbReference type="CDD" id="cd00865">
    <property type="entry name" value="PEBP_bact_arch"/>
    <property type="match status" value="1"/>
</dbReference>
<sequence>MFYYILKCSGYLLYRVRAGDENLLCNQSFLSEVPRNVEITSDQFADGEQLPFDNTMYGKNLCPSSLIKASEVEGAKSIALLVEDSNVPLPSPTVHLFAFDIDKYGTYFEEGELKKPKEDKYKLGKGILGFVGFFGPRPPPAHGTHKYTFVAFLLNEAGTKELSAANKPSITEFTEVVKKSCLGMGRLLGTYEVK</sequence>
<dbReference type="Pfam" id="PF01161">
    <property type="entry name" value="PBP"/>
    <property type="match status" value="1"/>
</dbReference>
<keyword evidence="3" id="KW-1185">Reference proteome</keyword>
<dbReference type="eggNOG" id="ENOG502SQR1">
    <property type="taxonomic scope" value="Eukaryota"/>
</dbReference>
<dbReference type="InterPro" id="IPR036610">
    <property type="entry name" value="PEBP-like_sf"/>
</dbReference>
<dbReference type="InterPro" id="IPR008914">
    <property type="entry name" value="PEBP"/>
</dbReference>
<name>G8YSU1_PICSO</name>
<organism evidence="2 3">
    <name type="scientific">Pichia sorbitophila (strain ATCC MYA-4447 / BCRC 22081 / CBS 7064 / NBRC 10061 / NRRL Y-12695)</name>
    <name type="common">Hybrid yeast</name>
    <dbReference type="NCBI Taxonomy" id="559304"/>
    <lineage>
        <taxon>Eukaryota</taxon>
        <taxon>Fungi</taxon>
        <taxon>Dikarya</taxon>
        <taxon>Ascomycota</taxon>
        <taxon>Saccharomycotina</taxon>
        <taxon>Pichiomycetes</taxon>
        <taxon>Debaryomycetaceae</taxon>
        <taxon>Millerozyma</taxon>
    </lineage>
</organism>
<accession>G8YSU1</accession>
<evidence type="ECO:0000313" key="1">
    <source>
        <dbReference type="EMBL" id="CCE72992.1"/>
    </source>
</evidence>
<evidence type="ECO:0000313" key="2">
    <source>
        <dbReference type="EMBL" id="CCE73553.1"/>
    </source>
</evidence>
<dbReference type="Gene3D" id="3.90.280.10">
    <property type="entry name" value="PEBP-like"/>
    <property type="match status" value="1"/>
</dbReference>
<dbReference type="AlphaFoldDB" id="G8YSU1"/>
<proteinExistence type="predicted"/>
<reference evidence="3" key="2">
    <citation type="journal article" date="2012" name="G3 (Bethesda)">
        <title>Pichia sorbitophila, an interspecies yeast hybrid reveals early steps of genome resolution following polyploidization.</title>
        <authorList>
            <person name="Leh Louis V."/>
            <person name="Despons L."/>
            <person name="Friedrich A."/>
            <person name="Martin T."/>
            <person name="Durrens P."/>
            <person name="Casaregola S."/>
            <person name="Neuveglise C."/>
            <person name="Fairhead C."/>
            <person name="Marck C."/>
            <person name="Cruz J.A."/>
            <person name="Straub M.L."/>
            <person name="Kugler V."/>
            <person name="Sacerdot C."/>
            <person name="Uzunov Z."/>
            <person name="Thierry A."/>
            <person name="Weiss S."/>
            <person name="Bleykasten C."/>
            <person name="De Montigny J."/>
            <person name="Jacques N."/>
            <person name="Jung P."/>
            <person name="Lemaire M."/>
            <person name="Mallet S."/>
            <person name="Morel G."/>
            <person name="Richard G.F."/>
            <person name="Sarkar A."/>
            <person name="Savel G."/>
            <person name="Schacherer J."/>
            <person name="Seret M.L."/>
            <person name="Talla E."/>
            <person name="Samson G."/>
            <person name="Jubin C."/>
            <person name="Poulain J."/>
            <person name="Vacherie B."/>
            <person name="Barbe V."/>
            <person name="Pelletier E."/>
            <person name="Sherman D.J."/>
            <person name="Westhof E."/>
            <person name="Weissenbach J."/>
            <person name="Baret P.V."/>
            <person name="Wincker P."/>
            <person name="Gaillardin C."/>
            <person name="Dujon B."/>
            <person name="Souciet J.L."/>
        </authorList>
    </citation>
    <scope>NUCLEOTIDE SEQUENCE [LARGE SCALE GENOMIC DNA]</scope>
    <source>
        <strain evidence="3">ATCC MYA-4447 / BCRC 22081 / CBS 7064 / NBRC 10061 / NRRL Y-12695</strain>
    </source>
</reference>
<dbReference type="EMBL" id="FO082059">
    <property type="protein sequence ID" value="CCE72992.1"/>
    <property type="molecule type" value="Genomic_DNA"/>
</dbReference>
<protein>
    <submittedName>
        <fullName evidence="2">Piso0_000600 protein</fullName>
    </submittedName>
</protein>
<dbReference type="HOGENOM" id="CLU_083918_3_2_1"/>
<dbReference type="EMBL" id="FO082058">
    <property type="protein sequence ID" value="CCE73553.1"/>
    <property type="molecule type" value="Genomic_DNA"/>
</dbReference>
<gene>
    <name evidence="2" type="primary">Piso0_000600</name>
    <name evidence="1" type="ORF">GNLVRS01_PISO0A12914g</name>
    <name evidence="2" type="ORF">GNLVRS01_PISO0B12981g</name>
</gene>
<evidence type="ECO:0000313" key="3">
    <source>
        <dbReference type="Proteomes" id="UP000005222"/>
    </source>
</evidence>
<dbReference type="SUPFAM" id="SSF49777">
    <property type="entry name" value="PEBP-like"/>
    <property type="match status" value="1"/>
</dbReference>
<dbReference type="STRING" id="559304.G8YSU1"/>
<dbReference type="OrthoDB" id="4025491at2759"/>
<reference evidence="2" key="1">
    <citation type="submission" date="2011-10" db="EMBL/GenBank/DDBJ databases">
        <authorList>
            <person name="Genoscope - CEA"/>
        </authorList>
    </citation>
    <scope>NUCLEOTIDE SEQUENCE</scope>
    <source>
        <strain evidence="2">CBS 7064</strain>
    </source>
</reference>
<dbReference type="InterPro" id="IPR005247">
    <property type="entry name" value="YbhB_YbcL/LppC-like"/>
</dbReference>